<protein>
    <submittedName>
        <fullName evidence="2">Uncharacterized protein</fullName>
    </submittedName>
</protein>
<organism evidence="2 3">
    <name type="scientific">Stegodyphus mimosarum</name>
    <name type="common">African social velvet spider</name>
    <dbReference type="NCBI Taxonomy" id="407821"/>
    <lineage>
        <taxon>Eukaryota</taxon>
        <taxon>Metazoa</taxon>
        <taxon>Ecdysozoa</taxon>
        <taxon>Arthropoda</taxon>
        <taxon>Chelicerata</taxon>
        <taxon>Arachnida</taxon>
        <taxon>Araneae</taxon>
        <taxon>Araneomorphae</taxon>
        <taxon>Entelegynae</taxon>
        <taxon>Eresoidea</taxon>
        <taxon>Eresidae</taxon>
        <taxon>Stegodyphus</taxon>
    </lineage>
</organism>
<feature type="chain" id="PRO_5001830176" evidence="1">
    <location>
        <begin position="21"/>
        <end position="56"/>
    </location>
</feature>
<dbReference type="Proteomes" id="UP000054359">
    <property type="component" value="Unassembled WGS sequence"/>
</dbReference>
<dbReference type="STRING" id="407821.A0A087U4M9"/>
<keyword evidence="3" id="KW-1185">Reference proteome</keyword>
<dbReference type="EMBL" id="KK118137">
    <property type="protein sequence ID" value="KFM72318.1"/>
    <property type="molecule type" value="Genomic_DNA"/>
</dbReference>
<gene>
    <name evidence="2" type="ORF">X975_09945</name>
</gene>
<feature type="signal peptide" evidence="1">
    <location>
        <begin position="1"/>
        <end position="20"/>
    </location>
</feature>
<feature type="non-terminal residue" evidence="2">
    <location>
        <position position="1"/>
    </location>
</feature>
<reference evidence="2 3" key="1">
    <citation type="submission" date="2013-11" db="EMBL/GenBank/DDBJ databases">
        <title>Genome sequencing of Stegodyphus mimosarum.</title>
        <authorList>
            <person name="Bechsgaard J."/>
        </authorList>
    </citation>
    <scope>NUCLEOTIDE SEQUENCE [LARGE SCALE GENOMIC DNA]</scope>
</reference>
<dbReference type="AlphaFoldDB" id="A0A087U4M9"/>
<proteinExistence type="predicted"/>
<feature type="non-terminal residue" evidence="2">
    <location>
        <position position="56"/>
    </location>
</feature>
<name>A0A087U4M9_STEMI</name>
<evidence type="ECO:0000313" key="2">
    <source>
        <dbReference type="EMBL" id="KFM72318.1"/>
    </source>
</evidence>
<accession>A0A087U4M9</accession>
<sequence>FFNTSVILFSLIALEKFAQTSINKSTINHQLASKPENPLEKLEKFIDSPLYMAKQV</sequence>
<keyword evidence="1" id="KW-0732">Signal</keyword>
<evidence type="ECO:0000256" key="1">
    <source>
        <dbReference type="SAM" id="SignalP"/>
    </source>
</evidence>
<evidence type="ECO:0000313" key="3">
    <source>
        <dbReference type="Proteomes" id="UP000054359"/>
    </source>
</evidence>